<dbReference type="Proteomes" id="UP001178740">
    <property type="component" value="Chromosome"/>
</dbReference>
<dbReference type="RefSeq" id="WP_278300185.1">
    <property type="nucleotide sequence ID" value="NZ_CP113499.1"/>
</dbReference>
<keyword evidence="4" id="KW-0449">Lipoprotein</keyword>
<evidence type="ECO:0000256" key="3">
    <source>
        <dbReference type="SAM" id="SignalP"/>
    </source>
</evidence>
<feature type="coiled-coil region" evidence="1">
    <location>
        <begin position="219"/>
        <end position="274"/>
    </location>
</feature>
<keyword evidence="1" id="KW-0175">Coiled coil</keyword>
<feature type="compositionally biased region" description="Low complexity" evidence="2">
    <location>
        <begin position="88"/>
        <end position="110"/>
    </location>
</feature>
<accession>A0AAQ3DP56</accession>
<evidence type="ECO:0000313" key="5">
    <source>
        <dbReference type="Proteomes" id="UP001178740"/>
    </source>
</evidence>
<feature type="compositionally biased region" description="Basic and acidic residues" evidence="2">
    <location>
        <begin position="125"/>
        <end position="140"/>
    </location>
</feature>
<organism evidence="4 5">
    <name type="scientific">Mycoplasma feriruminatoris</name>
    <dbReference type="NCBI Taxonomy" id="1179777"/>
    <lineage>
        <taxon>Bacteria</taxon>
        <taxon>Bacillati</taxon>
        <taxon>Mycoplasmatota</taxon>
        <taxon>Mollicutes</taxon>
        <taxon>Mycoplasmataceae</taxon>
        <taxon>Mycoplasma</taxon>
    </lineage>
</organism>
<reference evidence="4" key="1">
    <citation type="submission" date="2022-11" db="EMBL/GenBank/DDBJ databases">
        <title>Comparative genomic analysis of Mycoplasma feriruminatoris and the Mycoplasma mycoides cluster.</title>
        <authorList>
            <person name="Baby V."/>
            <person name="Ambroset C."/>
            <person name="Gaurivaud P."/>
            <person name="Boury C."/>
            <person name="Guichoux E."/>
            <person name="Lartigue C."/>
            <person name="Tardy F."/>
            <person name="Sirand-Pugnet P."/>
        </authorList>
    </citation>
    <scope>NUCLEOTIDE SEQUENCE</scope>
    <source>
        <strain evidence="4">L15407</strain>
    </source>
</reference>
<gene>
    <name evidence="4" type="ORF">MFERI15407_00483</name>
</gene>
<protein>
    <submittedName>
        <fullName evidence="4">Lipoprotein</fullName>
    </submittedName>
</protein>
<feature type="chain" id="PRO_5043012874" evidence="3">
    <location>
        <begin position="23"/>
        <end position="311"/>
    </location>
</feature>
<name>A0AAQ3DP56_9MOLU</name>
<evidence type="ECO:0000256" key="2">
    <source>
        <dbReference type="SAM" id="MobiDB-lite"/>
    </source>
</evidence>
<feature type="signal peptide" evidence="3">
    <location>
        <begin position="1"/>
        <end position="22"/>
    </location>
</feature>
<sequence>MKKFLTILSFLTTLSSSLVVVACKTDNVDKEVKNKENKNEQNNNPRDNKNNKDKQHNNLKEKRIKNKEEKIEFKEENKFEKITESKPNSNNNSGSNNNNESNSNSGSLNGIYQKFPMSEMPNDQAPKDEEPFKKESENIKKHKQEVDEIISKMDHEKIEYLFKEYNSNLIQNEFDNKMNKISSLISDIFKLFDRYRPEELKTQISDLINQNSKGNYTWNEECKKKLDEILKQISKEEKNTIVNKIEELFFTLLNNESENKRKNLNNELDQLLKSKQYEKIKEKLYGMLEKSKNIEKAPLMVDSLIVNSQIH</sequence>
<dbReference type="AlphaFoldDB" id="A0AAQ3DP56"/>
<evidence type="ECO:0000313" key="4">
    <source>
        <dbReference type="EMBL" id="WFQ95226.1"/>
    </source>
</evidence>
<keyword evidence="3" id="KW-0732">Signal</keyword>
<feature type="compositionally biased region" description="Basic and acidic residues" evidence="2">
    <location>
        <begin position="46"/>
        <end position="84"/>
    </location>
</feature>
<dbReference type="PROSITE" id="PS51257">
    <property type="entry name" value="PROKAR_LIPOPROTEIN"/>
    <property type="match status" value="1"/>
</dbReference>
<feature type="region of interest" description="Disordered" evidence="2">
    <location>
        <begin position="32"/>
        <end position="140"/>
    </location>
</feature>
<evidence type="ECO:0000256" key="1">
    <source>
        <dbReference type="SAM" id="Coils"/>
    </source>
</evidence>
<dbReference type="EMBL" id="CP113499">
    <property type="protein sequence ID" value="WFQ95226.1"/>
    <property type="molecule type" value="Genomic_DNA"/>
</dbReference>
<proteinExistence type="predicted"/>